<evidence type="ECO:0000313" key="3">
    <source>
        <dbReference type="Proteomes" id="UP000026961"/>
    </source>
</evidence>
<organism evidence="2">
    <name type="scientific">Oryza glumipatula</name>
    <dbReference type="NCBI Taxonomy" id="40148"/>
    <lineage>
        <taxon>Eukaryota</taxon>
        <taxon>Viridiplantae</taxon>
        <taxon>Streptophyta</taxon>
        <taxon>Embryophyta</taxon>
        <taxon>Tracheophyta</taxon>
        <taxon>Spermatophyta</taxon>
        <taxon>Magnoliopsida</taxon>
        <taxon>Liliopsida</taxon>
        <taxon>Poales</taxon>
        <taxon>Poaceae</taxon>
        <taxon>BOP clade</taxon>
        <taxon>Oryzoideae</taxon>
        <taxon>Oryzeae</taxon>
        <taxon>Oryzinae</taxon>
        <taxon>Oryza</taxon>
    </lineage>
</organism>
<dbReference type="Proteomes" id="UP000026961">
    <property type="component" value="Chromosome 10"/>
</dbReference>
<dbReference type="HOGENOM" id="CLU_2053276_0_0_1"/>
<dbReference type="EnsemblPlants" id="OGLUM10G16080.1">
    <property type="protein sequence ID" value="OGLUM10G16080.1"/>
    <property type="gene ID" value="OGLUM10G16080"/>
</dbReference>
<feature type="signal peptide" evidence="1">
    <location>
        <begin position="1"/>
        <end position="34"/>
    </location>
</feature>
<keyword evidence="3" id="KW-1185">Reference proteome</keyword>
<protein>
    <submittedName>
        <fullName evidence="2">Uncharacterized protein</fullName>
    </submittedName>
</protein>
<evidence type="ECO:0000313" key="2">
    <source>
        <dbReference type="EnsemblPlants" id="OGLUM10G16080.1"/>
    </source>
</evidence>
<reference evidence="2" key="2">
    <citation type="submission" date="2018-05" db="EMBL/GenBank/DDBJ databases">
        <title>OgluRS3 (Oryza glumaepatula Reference Sequence Version 3).</title>
        <authorList>
            <person name="Zhang J."/>
            <person name="Kudrna D."/>
            <person name="Lee S."/>
            <person name="Talag J."/>
            <person name="Welchert J."/>
            <person name="Wing R.A."/>
        </authorList>
    </citation>
    <scope>NUCLEOTIDE SEQUENCE [LARGE SCALE GENOMIC DNA]</scope>
</reference>
<sequence>MAGGLQRIRGGGAVLALILLLVLLVVVAPRRAEGHRPSPRAQQEYDVTSAAAAAGPCDAYLVFCSSPPLNASVVSISNLLNVTATTVTESNAVDPVVPIAVDPLVFAPVVGDLIPTCRLA</sequence>
<dbReference type="AlphaFoldDB" id="A0A0E0BCU2"/>
<reference evidence="2" key="1">
    <citation type="submission" date="2015-04" db="UniProtKB">
        <authorList>
            <consortium name="EnsemblPlants"/>
        </authorList>
    </citation>
    <scope>IDENTIFICATION</scope>
</reference>
<accession>A0A0E0BCU2</accession>
<evidence type="ECO:0000256" key="1">
    <source>
        <dbReference type="SAM" id="SignalP"/>
    </source>
</evidence>
<name>A0A0E0BCU2_9ORYZ</name>
<proteinExistence type="predicted"/>
<feature type="chain" id="PRO_5002354934" evidence="1">
    <location>
        <begin position="35"/>
        <end position="120"/>
    </location>
</feature>
<dbReference type="Gramene" id="OGLUM10G16080.1">
    <property type="protein sequence ID" value="OGLUM10G16080.1"/>
    <property type="gene ID" value="OGLUM10G16080"/>
</dbReference>
<keyword evidence="1" id="KW-0732">Signal</keyword>